<accession>A0ABS7VML3</accession>
<reference evidence="2 3" key="1">
    <citation type="submission" date="2021-09" db="EMBL/GenBank/DDBJ databases">
        <title>The complete genome sequence of a new microorganism.</title>
        <authorList>
            <person name="Zi Z."/>
        </authorList>
    </citation>
    <scope>NUCLEOTIDE SEQUENCE [LARGE SCALE GENOMIC DNA]</scope>
    <source>
        <strain evidence="2 3">WGZ8</strain>
    </source>
</reference>
<dbReference type="Proteomes" id="UP000704176">
    <property type="component" value="Unassembled WGS sequence"/>
</dbReference>
<dbReference type="NCBIfam" id="TIGR01414">
    <property type="entry name" value="autotrans_barl"/>
    <property type="match status" value="1"/>
</dbReference>
<dbReference type="InterPro" id="IPR006315">
    <property type="entry name" value="OM_autotransptr_brl_dom"/>
</dbReference>
<evidence type="ECO:0000259" key="1">
    <source>
        <dbReference type="PROSITE" id="PS51208"/>
    </source>
</evidence>
<dbReference type="SUPFAM" id="SSF103515">
    <property type="entry name" value="Autotransporter"/>
    <property type="match status" value="1"/>
</dbReference>
<keyword evidence="3" id="KW-1185">Reference proteome</keyword>
<gene>
    <name evidence="2" type="ORF">K9B37_10815</name>
</gene>
<evidence type="ECO:0000313" key="3">
    <source>
        <dbReference type="Proteomes" id="UP000704176"/>
    </source>
</evidence>
<dbReference type="InterPro" id="IPR036709">
    <property type="entry name" value="Autotransporte_beta_dom_sf"/>
</dbReference>
<evidence type="ECO:0000313" key="2">
    <source>
        <dbReference type="EMBL" id="MBZ6076766.1"/>
    </source>
</evidence>
<organism evidence="2 3">
    <name type="scientific">Microvirga puerhi</name>
    <dbReference type="NCBI Taxonomy" id="2876078"/>
    <lineage>
        <taxon>Bacteria</taxon>
        <taxon>Pseudomonadati</taxon>
        <taxon>Pseudomonadota</taxon>
        <taxon>Alphaproteobacteria</taxon>
        <taxon>Hyphomicrobiales</taxon>
        <taxon>Methylobacteriaceae</taxon>
        <taxon>Microvirga</taxon>
    </lineage>
</organism>
<dbReference type="Gene3D" id="2.40.128.130">
    <property type="entry name" value="Autotransporter beta-domain"/>
    <property type="match status" value="1"/>
</dbReference>
<name>A0ABS7VML3_9HYPH</name>
<dbReference type="InterPro" id="IPR005546">
    <property type="entry name" value="Autotransporte_beta"/>
</dbReference>
<comment type="caution">
    <text evidence="2">The sequence shown here is derived from an EMBL/GenBank/DDBJ whole genome shotgun (WGS) entry which is preliminary data.</text>
</comment>
<dbReference type="RefSeq" id="WP_224313094.1">
    <property type="nucleotide sequence ID" value="NZ_JAIRBM010000007.1"/>
</dbReference>
<feature type="non-terminal residue" evidence="2">
    <location>
        <position position="1"/>
    </location>
</feature>
<protein>
    <submittedName>
        <fullName evidence="2">Autotransporter domain-containing protein</fullName>
    </submittedName>
</protein>
<sequence>SAVSVGYAQAQLVENALLTRLRQPLLTSSLPRLAQGSYPAAFAADRPGQAVAPVAVAPVPVAPRYALWGEGFGSWGQTRSNGNAAALDAATGGFVLGADALLTDGIRLGLAGGYLSTSFDVDARLSSGSTDSIFGALYGSGSWGAVNLRLGAVVAQQDVDVRRTISFPGYADATRSSSDGSSLQGFGELGYRFGWGTVALEPFAGAAVLRLSTERFQEQGGAAALTGVGRTYELGTTTLGVRAEARLSAEVPLTFKGLLGWRHAYGDVEPQALLAFAGGALPFAVSGVPVDRDALLAEAGLAWQASEAISLSVNYAGQIGQRAQEHSLKGNLTWTFETR</sequence>
<feature type="domain" description="Autotransporter" evidence="1">
    <location>
        <begin position="60"/>
        <end position="336"/>
    </location>
</feature>
<dbReference type="EMBL" id="JAIRBM010000007">
    <property type="protein sequence ID" value="MBZ6076766.1"/>
    <property type="molecule type" value="Genomic_DNA"/>
</dbReference>
<dbReference type="Pfam" id="PF03797">
    <property type="entry name" value="Autotransporter"/>
    <property type="match status" value="1"/>
</dbReference>
<proteinExistence type="predicted"/>
<dbReference type="SMART" id="SM00869">
    <property type="entry name" value="Autotransporter"/>
    <property type="match status" value="1"/>
</dbReference>
<dbReference type="PROSITE" id="PS51208">
    <property type="entry name" value="AUTOTRANSPORTER"/>
    <property type="match status" value="1"/>
</dbReference>